<organism evidence="2 3">
    <name type="scientific">Sulfuriferula nivalis</name>
    <dbReference type="NCBI Taxonomy" id="2675298"/>
    <lineage>
        <taxon>Bacteria</taxon>
        <taxon>Pseudomonadati</taxon>
        <taxon>Pseudomonadota</taxon>
        <taxon>Betaproteobacteria</taxon>
        <taxon>Nitrosomonadales</taxon>
        <taxon>Sulfuricellaceae</taxon>
        <taxon>Sulfuriferula</taxon>
    </lineage>
</organism>
<dbReference type="PANTHER" id="PTHR34655:SF2">
    <property type="entry name" value="PEROXIREDOXIN FAMILY PROTEIN"/>
    <property type="match status" value="1"/>
</dbReference>
<dbReference type="Gene3D" id="3.40.1260.10">
    <property type="entry name" value="DsrEFH-like"/>
    <property type="match status" value="1"/>
</dbReference>
<keyword evidence="1" id="KW-1133">Transmembrane helix</keyword>
<dbReference type="InterPro" id="IPR027396">
    <property type="entry name" value="DsrEFH-like"/>
</dbReference>
<evidence type="ECO:0000313" key="3">
    <source>
        <dbReference type="Proteomes" id="UP000463939"/>
    </source>
</evidence>
<protein>
    <submittedName>
        <fullName evidence="2">Uncharacterized protein</fullName>
    </submittedName>
</protein>
<dbReference type="Pfam" id="PF13686">
    <property type="entry name" value="DrsE_2"/>
    <property type="match status" value="1"/>
</dbReference>
<sequence length="179" mass="20004">MVEHPQQATIMVISADMDKVMSAFLIATGYAAMGIKTNMWFTIFGANCLKRRRGILHTLLGKRRQDNSPYRRQESDSIVQTMVEAVNLGGANHLPLSQINFFGIGPKIFNFLLRRKNIPTLEEFIYLAEDLGVSFTICQICVDTLGLDTSDLIVSKNVQVKGVSQYVKDSMASHYNAVI</sequence>
<dbReference type="RefSeq" id="WP_162085333.1">
    <property type="nucleotide sequence ID" value="NZ_AP021881.1"/>
</dbReference>
<keyword evidence="1" id="KW-0472">Membrane</keyword>
<evidence type="ECO:0000256" key="1">
    <source>
        <dbReference type="SAM" id="Phobius"/>
    </source>
</evidence>
<dbReference type="AlphaFoldDB" id="A0A809SEM9"/>
<dbReference type="SUPFAM" id="SSF75169">
    <property type="entry name" value="DsrEFH-like"/>
    <property type="match status" value="1"/>
</dbReference>
<dbReference type="EMBL" id="AP021881">
    <property type="protein sequence ID" value="BBP01567.1"/>
    <property type="molecule type" value="Genomic_DNA"/>
</dbReference>
<dbReference type="InterPro" id="IPR032836">
    <property type="entry name" value="DsrE2-like"/>
</dbReference>
<feature type="transmembrane region" description="Helical" evidence="1">
    <location>
        <begin position="20"/>
        <end position="43"/>
    </location>
</feature>
<keyword evidence="1" id="KW-0812">Transmembrane</keyword>
<accession>A0A809SEM9</accession>
<keyword evidence="3" id="KW-1185">Reference proteome</keyword>
<evidence type="ECO:0000313" key="2">
    <source>
        <dbReference type="EMBL" id="BBP01567.1"/>
    </source>
</evidence>
<dbReference type="KEGG" id="sniv:SFSGTM_22750"/>
<gene>
    <name evidence="2" type="ORF">SFSGTM_22750</name>
</gene>
<name>A0A809SEM9_9PROT</name>
<dbReference type="PANTHER" id="PTHR34655">
    <property type="entry name" value="CONSERVED WITHIN P. AEROPHILUM"/>
    <property type="match status" value="1"/>
</dbReference>
<proteinExistence type="predicted"/>
<dbReference type="Proteomes" id="UP000463939">
    <property type="component" value="Chromosome"/>
</dbReference>
<reference evidence="3" key="1">
    <citation type="submission" date="2019-11" db="EMBL/GenBank/DDBJ databases">
        <title>Isolation and characterization of a novel species in the genus Sulfuriferula.</title>
        <authorList>
            <person name="Mochizuki J."/>
            <person name="Kojima H."/>
            <person name="Fukui M."/>
        </authorList>
    </citation>
    <scope>NUCLEOTIDE SEQUENCE [LARGE SCALE GENOMIC DNA]</scope>
    <source>
        <strain evidence="3">SGTM</strain>
    </source>
</reference>